<comment type="subcellular location">
    <subcellularLocation>
        <location evidence="1">Membrane</location>
    </subcellularLocation>
</comment>
<name>A0A0R2HBX5_WEIVI</name>
<dbReference type="OrthoDB" id="2151402at2"/>
<evidence type="ECO:0000256" key="1">
    <source>
        <dbReference type="ARBA" id="ARBA00004370"/>
    </source>
</evidence>
<evidence type="ECO:0000259" key="3">
    <source>
        <dbReference type="Pfam" id="PF00144"/>
    </source>
</evidence>
<dbReference type="InterPro" id="IPR050491">
    <property type="entry name" value="AmpC-like"/>
</dbReference>
<evidence type="ECO:0000313" key="4">
    <source>
        <dbReference type="EMBL" id="KRN46941.1"/>
    </source>
</evidence>
<dbReference type="PANTHER" id="PTHR46825">
    <property type="entry name" value="D-ALANYL-D-ALANINE-CARBOXYPEPTIDASE/ENDOPEPTIDASE AMPH"/>
    <property type="match status" value="1"/>
</dbReference>
<dbReference type="RefSeq" id="WP_057743795.1">
    <property type="nucleotide sequence ID" value="NZ_BJLU01000001.1"/>
</dbReference>
<keyword evidence="5" id="KW-1185">Reference proteome</keyword>
<dbReference type="PANTHER" id="PTHR46825:SF11">
    <property type="entry name" value="PENICILLIN-BINDING PROTEIN 4"/>
    <property type="match status" value="1"/>
</dbReference>
<keyword evidence="2" id="KW-0472">Membrane</keyword>
<protein>
    <submittedName>
        <fullName evidence="4">Putative penicillin-binding protein</fullName>
    </submittedName>
</protein>
<dbReference type="EMBL" id="JQBM01000001">
    <property type="protein sequence ID" value="KRN46941.1"/>
    <property type="molecule type" value="Genomic_DNA"/>
</dbReference>
<evidence type="ECO:0000313" key="5">
    <source>
        <dbReference type="Proteomes" id="UP000051992"/>
    </source>
</evidence>
<evidence type="ECO:0000256" key="2">
    <source>
        <dbReference type="ARBA" id="ARBA00023136"/>
    </source>
</evidence>
<dbReference type="InterPro" id="IPR001466">
    <property type="entry name" value="Beta-lactam-related"/>
</dbReference>
<proteinExistence type="predicted"/>
<feature type="domain" description="Beta-lactamase-related" evidence="3">
    <location>
        <begin position="77"/>
        <end position="229"/>
    </location>
</feature>
<dbReference type="Gene3D" id="3.40.710.10">
    <property type="entry name" value="DD-peptidase/beta-lactamase superfamily"/>
    <property type="match status" value="1"/>
</dbReference>
<dbReference type="InterPro" id="IPR012338">
    <property type="entry name" value="Beta-lactam/transpept-like"/>
</dbReference>
<dbReference type="SUPFAM" id="SSF56601">
    <property type="entry name" value="beta-lactamase/transpeptidase-like"/>
    <property type="match status" value="1"/>
</dbReference>
<accession>A0A0R2HBX5</accession>
<dbReference type="GO" id="GO:0016020">
    <property type="term" value="C:membrane"/>
    <property type="evidence" value="ECO:0007669"/>
    <property type="project" value="UniProtKB-SubCell"/>
</dbReference>
<gene>
    <name evidence="4" type="ORF">IV50_GL000207</name>
</gene>
<dbReference type="PATRIC" id="fig|1629.5.peg.209"/>
<comment type="caution">
    <text evidence="4">The sequence shown here is derived from an EMBL/GenBank/DDBJ whole genome shotgun (WGS) entry which is preliminary data.</text>
</comment>
<dbReference type="Pfam" id="PF00144">
    <property type="entry name" value="Beta-lactamase"/>
    <property type="match status" value="1"/>
</dbReference>
<dbReference type="Proteomes" id="UP000051992">
    <property type="component" value="Unassembled WGS sequence"/>
</dbReference>
<organism evidence="4 5">
    <name type="scientific">Weissella viridescens</name>
    <name type="common">Lactobacillus viridescens</name>
    <dbReference type="NCBI Taxonomy" id="1629"/>
    <lineage>
        <taxon>Bacteria</taxon>
        <taxon>Bacillati</taxon>
        <taxon>Bacillota</taxon>
        <taxon>Bacilli</taxon>
        <taxon>Lactobacillales</taxon>
        <taxon>Lactobacillaceae</taxon>
        <taxon>Weissella</taxon>
    </lineage>
</organism>
<sequence length="383" mass="42838">MPLKKHAKWLVAIVSIAGICGISIAGICGIAYLGTTLVEHPDSAQSDSRDALTHEHEVVPEASQAVQFDNAIKQNKFSGTVLVVKDGKPILNQGYGKTRIRSQRDNTTATKYPIASLTKNVTAVLAVKQLEAKGYSPETKVSTFYPNLPNAENITIRQLITMNAKYDTSKFVPKRLGDEKVYIDEILKHTYYNHTKTTWHYNATDYHILIGILHKVTGKSYEQLVKETFGPQYELQTLPGYANNLAKPLGSTVEGVNIPFNKSEYQKELGTGDIFTNTWGIYQLLESEIKAKIVTPQQFKAVSTPMSQYHEIYSGGLYSEDRGRAYFCRGVMQGFEDYVYMSKDGRNAVILQSNQYSVTGKNANLAKYIYGKVVGHEVVFKNY</sequence>
<dbReference type="AlphaFoldDB" id="A0A0R2HBX5"/>
<reference evidence="4 5" key="1">
    <citation type="journal article" date="2015" name="Genome Announc.">
        <title>Expanding the biotechnology potential of lactobacilli through comparative genomics of 213 strains and associated genera.</title>
        <authorList>
            <person name="Sun Z."/>
            <person name="Harris H.M."/>
            <person name="McCann A."/>
            <person name="Guo C."/>
            <person name="Argimon S."/>
            <person name="Zhang W."/>
            <person name="Yang X."/>
            <person name="Jeffery I.B."/>
            <person name="Cooney J.C."/>
            <person name="Kagawa T.F."/>
            <person name="Liu W."/>
            <person name="Song Y."/>
            <person name="Salvetti E."/>
            <person name="Wrobel A."/>
            <person name="Rasinkangas P."/>
            <person name="Parkhill J."/>
            <person name="Rea M.C."/>
            <person name="O'Sullivan O."/>
            <person name="Ritari J."/>
            <person name="Douillard F.P."/>
            <person name="Paul Ross R."/>
            <person name="Yang R."/>
            <person name="Briner A.E."/>
            <person name="Felis G.E."/>
            <person name="de Vos W.M."/>
            <person name="Barrangou R."/>
            <person name="Klaenhammer T.R."/>
            <person name="Caufield P.W."/>
            <person name="Cui Y."/>
            <person name="Zhang H."/>
            <person name="O'Toole P.W."/>
        </authorList>
    </citation>
    <scope>NUCLEOTIDE SEQUENCE [LARGE SCALE GENOMIC DNA]</scope>
    <source>
        <strain evidence="4 5">DSM 20410</strain>
    </source>
</reference>